<feature type="binding site" evidence="8">
    <location>
        <position position="8"/>
    </location>
    <ligand>
        <name>Mg(2+)</name>
        <dbReference type="ChEBI" id="CHEBI:18420"/>
    </ligand>
</feature>
<evidence type="ECO:0000256" key="5">
    <source>
        <dbReference type="ARBA" id="ARBA00022801"/>
    </source>
</evidence>
<evidence type="ECO:0000256" key="6">
    <source>
        <dbReference type="ARBA" id="ARBA00022842"/>
    </source>
</evidence>
<comment type="cofactor">
    <cofactor evidence="1 8">
        <name>Mg(2+)</name>
        <dbReference type="ChEBI" id="CHEBI:18420"/>
    </cofactor>
</comment>
<evidence type="ECO:0000256" key="8">
    <source>
        <dbReference type="HAMAP-Rule" id="MF_00265"/>
    </source>
</evidence>
<protein>
    <recommendedName>
        <fullName evidence="8">Ribonuclease VapC</fullName>
        <shortName evidence="8">RNase VapC</shortName>
        <ecNumber evidence="8">3.1.-.-</ecNumber>
    </recommendedName>
    <alternativeName>
        <fullName evidence="8">Toxin VapC</fullName>
    </alternativeName>
</protein>
<evidence type="ECO:0000256" key="7">
    <source>
        <dbReference type="ARBA" id="ARBA00038093"/>
    </source>
</evidence>
<accession>A0A6C2URX2</accession>
<sequence length="128" mass="13664">MASPMLIDADVMIDFLRGDPQAAALLAANSDRIILSSIVVAELYAGVRGDTELQTLDSLISLFKIAPVSADLARQGGLYKNKYAKSHGVGLADAIVAATAEAEHAELKTLNTKHYPMLKGLKPPYRKA</sequence>
<dbReference type="RefSeq" id="WP_136065168.1">
    <property type="nucleotide sequence ID" value="NZ_CAAHFH010000003.1"/>
</dbReference>
<keyword evidence="6 8" id="KW-0460">Magnesium</keyword>
<feature type="binding site" evidence="8">
    <location>
        <position position="93"/>
    </location>
    <ligand>
        <name>Mg(2+)</name>
        <dbReference type="ChEBI" id="CHEBI:18420"/>
    </ligand>
</feature>
<dbReference type="HAMAP" id="MF_00265">
    <property type="entry name" value="VapC_Nob1"/>
    <property type="match status" value="1"/>
</dbReference>
<dbReference type="InterPro" id="IPR050556">
    <property type="entry name" value="Type_II_TA_system_RNase"/>
</dbReference>
<comment type="function">
    <text evidence="8">Toxic component of a toxin-antitoxin (TA) system. An RNase.</text>
</comment>
<gene>
    <name evidence="8" type="primary">vapC</name>
    <name evidence="10" type="ORF">SCARR_05192</name>
</gene>
<dbReference type="SUPFAM" id="SSF88723">
    <property type="entry name" value="PIN domain-like"/>
    <property type="match status" value="1"/>
</dbReference>
<reference evidence="10 11" key="1">
    <citation type="submission" date="2019-04" db="EMBL/GenBank/DDBJ databases">
        <authorList>
            <person name="Van Vliet M D."/>
        </authorList>
    </citation>
    <scope>NUCLEOTIDE SEQUENCE [LARGE SCALE GENOMIC DNA]</scope>
    <source>
        <strain evidence="10 11">F21</strain>
    </source>
</reference>
<feature type="domain" description="PIN" evidence="9">
    <location>
        <begin position="5"/>
        <end position="112"/>
    </location>
</feature>
<dbReference type="InterPro" id="IPR002716">
    <property type="entry name" value="PIN_dom"/>
</dbReference>
<dbReference type="PANTHER" id="PTHR33653">
    <property type="entry name" value="RIBONUCLEASE VAPC2"/>
    <property type="match status" value="1"/>
</dbReference>
<keyword evidence="11" id="KW-1185">Reference proteome</keyword>
<dbReference type="PANTHER" id="PTHR33653:SF1">
    <property type="entry name" value="RIBONUCLEASE VAPC2"/>
    <property type="match status" value="1"/>
</dbReference>
<dbReference type="InterPro" id="IPR029060">
    <property type="entry name" value="PIN-like_dom_sf"/>
</dbReference>
<keyword evidence="4 8" id="KW-0479">Metal-binding</keyword>
<keyword evidence="3 8" id="KW-0540">Nuclease</keyword>
<keyword evidence="5 8" id="KW-0378">Hydrolase</keyword>
<dbReference type="Gene3D" id="3.40.50.1010">
    <property type="entry name" value="5'-nuclease"/>
    <property type="match status" value="1"/>
</dbReference>
<dbReference type="Pfam" id="PF01850">
    <property type="entry name" value="PIN"/>
    <property type="match status" value="1"/>
</dbReference>
<evidence type="ECO:0000256" key="1">
    <source>
        <dbReference type="ARBA" id="ARBA00001946"/>
    </source>
</evidence>
<dbReference type="EC" id="3.1.-.-" evidence="8"/>
<dbReference type="CDD" id="cd18741">
    <property type="entry name" value="PIN_VapC4-5_FitB-like"/>
    <property type="match status" value="1"/>
</dbReference>
<proteinExistence type="inferred from homology"/>
<evidence type="ECO:0000259" key="9">
    <source>
        <dbReference type="Pfam" id="PF01850"/>
    </source>
</evidence>
<evidence type="ECO:0000313" key="10">
    <source>
        <dbReference type="EMBL" id="VGO23090.1"/>
    </source>
</evidence>
<dbReference type="GO" id="GO:0016787">
    <property type="term" value="F:hydrolase activity"/>
    <property type="evidence" value="ECO:0007669"/>
    <property type="project" value="UniProtKB-KW"/>
</dbReference>
<dbReference type="GO" id="GO:0090729">
    <property type="term" value="F:toxin activity"/>
    <property type="evidence" value="ECO:0007669"/>
    <property type="project" value="UniProtKB-KW"/>
</dbReference>
<evidence type="ECO:0000256" key="3">
    <source>
        <dbReference type="ARBA" id="ARBA00022722"/>
    </source>
</evidence>
<evidence type="ECO:0000313" key="11">
    <source>
        <dbReference type="Proteomes" id="UP000346198"/>
    </source>
</evidence>
<dbReference type="GO" id="GO:0000287">
    <property type="term" value="F:magnesium ion binding"/>
    <property type="evidence" value="ECO:0007669"/>
    <property type="project" value="UniProtKB-UniRule"/>
</dbReference>
<organism evidence="10 11">
    <name type="scientific">Pontiella sulfatireligans</name>
    <dbReference type="NCBI Taxonomy" id="2750658"/>
    <lineage>
        <taxon>Bacteria</taxon>
        <taxon>Pseudomonadati</taxon>
        <taxon>Kiritimatiellota</taxon>
        <taxon>Kiritimatiellia</taxon>
        <taxon>Kiritimatiellales</taxon>
        <taxon>Pontiellaceae</taxon>
        <taxon>Pontiella</taxon>
    </lineage>
</organism>
<dbReference type="Proteomes" id="UP000346198">
    <property type="component" value="Unassembled WGS sequence"/>
</dbReference>
<dbReference type="InterPro" id="IPR022907">
    <property type="entry name" value="VapC_family"/>
</dbReference>
<name>A0A6C2URX2_9BACT</name>
<dbReference type="EMBL" id="CAAHFH010000003">
    <property type="protein sequence ID" value="VGO23090.1"/>
    <property type="molecule type" value="Genomic_DNA"/>
</dbReference>
<evidence type="ECO:0000256" key="4">
    <source>
        <dbReference type="ARBA" id="ARBA00022723"/>
    </source>
</evidence>
<keyword evidence="2 8" id="KW-1277">Toxin-antitoxin system</keyword>
<keyword evidence="8" id="KW-0800">Toxin</keyword>
<comment type="similarity">
    <text evidence="7 8">Belongs to the PINc/VapC protein family.</text>
</comment>
<dbReference type="AlphaFoldDB" id="A0A6C2URX2"/>
<dbReference type="GO" id="GO:0004540">
    <property type="term" value="F:RNA nuclease activity"/>
    <property type="evidence" value="ECO:0007669"/>
    <property type="project" value="InterPro"/>
</dbReference>
<evidence type="ECO:0000256" key="2">
    <source>
        <dbReference type="ARBA" id="ARBA00022649"/>
    </source>
</evidence>